<evidence type="ECO:0000313" key="3">
    <source>
        <dbReference type="Proteomes" id="UP000539075"/>
    </source>
</evidence>
<sequence>MTGKQLLLVCIAVLVVFCITAIIAQTYLQRQRQAARRKAIIRQMLETAQGQNEIFDIKILDASATHKGLAALLQNISPVSLGMEVLSFVSQELVGVTVEVYFRATLPEGPTFYKFRSVIESISSGRKKSQLHLTSPEDLAAGQKRVFIRIKPPKDKVSVIGVWEIDSSKPIPRSTSEISRPLLHYKRGMEKEPVQVENISATGMALRFPMEDLGIKPVDLDKGSQLLCLIIYHMGKDEKIITFWCTCTVLHARVHEGSNPALVLGTEFTNWAVLEQGKSDIHWFHSTPSRGVSPITQWVMHMDMEQRKLL</sequence>
<name>A0A7W8C2M2_9BACT</name>
<dbReference type="Proteomes" id="UP000539075">
    <property type="component" value="Unassembled WGS sequence"/>
</dbReference>
<evidence type="ECO:0000313" key="2">
    <source>
        <dbReference type="EMBL" id="MBB5144487.1"/>
    </source>
</evidence>
<keyword evidence="1" id="KW-1133">Transmembrane helix</keyword>
<comment type="caution">
    <text evidence="2">The sequence shown here is derived from an EMBL/GenBank/DDBJ whole genome shotgun (WGS) entry which is preliminary data.</text>
</comment>
<feature type="transmembrane region" description="Helical" evidence="1">
    <location>
        <begin position="6"/>
        <end position="28"/>
    </location>
</feature>
<keyword evidence="1" id="KW-0472">Membrane</keyword>
<reference evidence="2 3" key="1">
    <citation type="submission" date="2020-08" db="EMBL/GenBank/DDBJ databases">
        <title>Genomic Encyclopedia of Type Strains, Phase IV (KMG-IV): sequencing the most valuable type-strain genomes for metagenomic binning, comparative biology and taxonomic classification.</title>
        <authorList>
            <person name="Goeker M."/>
        </authorList>
    </citation>
    <scope>NUCLEOTIDE SEQUENCE [LARGE SCALE GENOMIC DNA]</scope>
    <source>
        <strain evidence="2 3">DSM 11275</strain>
    </source>
</reference>
<keyword evidence="3" id="KW-1185">Reference proteome</keyword>
<protein>
    <submittedName>
        <fullName evidence="2">Uncharacterized protein</fullName>
    </submittedName>
</protein>
<dbReference type="RefSeq" id="WP_183721533.1">
    <property type="nucleotide sequence ID" value="NZ_JACHGO010000008.1"/>
</dbReference>
<keyword evidence="1" id="KW-0812">Transmembrane</keyword>
<proteinExistence type="predicted"/>
<gene>
    <name evidence="2" type="ORF">HNQ38_002602</name>
</gene>
<organism evidence="2 3">
    <name type="scientific">Desulfovibrio intestinalis</name>
    <dbReference type="NCBI Taxonomy" id="58621"/>
    <lineage>
        <taxon>Bacteria</taxon>
        <taxon>Pseudomonadati</taxon>
        <taxon>Thermodesulfobacteriota</taxon>
        <taxon>Desulfovibrionia</taxon>
        <taxon>Desulfovibrionales</taxon>
        <taxon>Desulfovibrionaceae</taxon>
        <taxon>Desulfovibrio</taxon>
    </lineage>
</organism>
<evidence type="ECO:0000256" key="1">
    <source>
        <dbReference type="SAM" id="Phobius"/>
    </source>
</evidence>
<dbReference type="AlphaFoldDB" id="A0A7W8C2M2"/>
<dbReference type="EMBL" id="JACHGO010000008">
    <property type="protein sequence ID" value="MBB5144487.1"/>
    <property type="molecule type" value="Genomic_DNA"/>
</dbReference>
<accession>A0A7W8C2M2</accession>